<evidence type="ECO:0000259" key="7">
    <source>
        <dbReference type="Pfam" id="PF16363"/>
    </source>
</evidence>
<comment type="caution">
    <text evidence="8">The sequence shown here is derived from an EMBL/GenBank/DDBJ whole genome shotgun (WGS) entry which is preliminary data.</text>
</comment>
<evidence type="ECO:0000256" key="3">
    <source>
        <dbReference type="ARBA" id="ARBA00009263"/>
    </source>
</evidence>
<comment type="cofactor">
    <cofactor evidence="2">
        <name>NADP(+)</name>
        <dbReference type="ChEBI" id="CHEBI:58349"/>
    </cofactor>
</comment>
<comment type="similarity">
    <text evidence="3">Belongs to the NAD(P)-dependent epimerase/dehydratase family. GDP-mannose 4,6-dehydratase subfamily.</text>
</comment>
<proteinExistence type="inferred from homology"/>
<dbReference type="AlphaFoldDB" id="A0A1G1W3Z8"/>
<evidence type="ECO:0000256" key="1">
    <source>
        <dbReference type="ARBA" id="ARBA00000188"/>
    </source>
</evidence>
<dbReference type="FunFam" id="3.40.50.720:FF:000924">
    <property type="entry name" value="GDP-mannose 4,6 dehydratase"/>
    <property type="match status" value="1"/>
</dbReference>
<name>A0A1G1W3Z8_9BACT</name>
<evidence type="ECO:0000256" key="4">
    <source>
        <dbReference type="ARBA" id="ARBA00011989"/>
    </source>
</evidence>
<dbReference type="Gene3D" id="3.40.50.720">
    <property type="entry name" value="NAD(P)-binding Rossmann-like Domain"/>
    <property type="match status" value="1"/>
</dbReference>
<evidence type="ECO:0000256" key="2">
    <source>
        <dbReference type="ARBA" id="ARBA00001937"/>
    </source>
</evidence>
<dbReference type="InterPro" id="IPR016040">
    <property type="entry name" value="NAD(P)-bd_dom"/>
</dbReference>
<accession>A0A1G1W3Z8</accession>
<evidence type="ECO:0000313" key="9">
    <source>
        <dbReference type="Proteomes" id="UP000176723"/>
    </source>
</evidence>
<dbReference type="EC" id="4.2.1.47" evidence="4"/>
<evidence type="ECO:0000256" key="5">
    <source>
        <dbReference type="ARBA" id="ARBA00023239"/>
    </source>
</evidence>
<dbReference type="Pfam" id="PF16363">
    <property type="entry name" value="GDP_Man_Dehyd"/>
    <property type="match status" value="1"/>
</dbReference>
<dbReference type="GO" id="GO:0008446">
    <property type="term" value="F:GDP-mannose 4,6-dehydratase activity"/>
    <property type="evidence" value="ECO:0007669"/>
    <property type="project" value="UniProtKB-EC"/>
</dbReference>
<organism evidence="8 9">
    <name type="scientific">Candidatus Chisholmbacteria bacterium RIFCSPLOWO2_01_FULL_49_14</name>
    <dbReference type="NCBI Taxonomy" id="1797593"/>
    <lineage>
        <taxon>Bacteria</taxon>
        <taxon>Candidatus Chisholmiibacteriota</taxon>
    </lineage>
</organism>
<dbReference type="CDD" id="cd05260">
    <property type="entry name" value="GDP_MD_SDR_e"/>
    <property type="match status" value="1"/>
</dbReference>
<sequence>MAKRKVAFITGIAGQDGSYLADFLLEKGYKVAGLMRRTSNIRRTNITHLLGKISIEFGDLLDYHTLESAIKKHQPDEVYNLAAQSVPADSWTHPIYTGEVTALGVTRMLEAVRSGKPDAKFYQGSSREVFGGARHQVCNEETPYLANNPYGVAKVYGHLITRTYRESYGMFACGGILFNHESPRRGLHFVTRKITMGVACIKLGIANPPLNEAGEPLVIDGKLLLGNLEAKRDWGYAKEYVEAMWLMLQRKEPEDYVIATNSLNSVKDFCKSAFEQVGLNWKDHVRSHVQFTRPTEITASRGDYSKAKKELGWEPKTGFQDLVKLMVEADLERLSR</sequence>
<reference evidence="8 9" key="1">
    <citation type="journal article" date="2016" name="Nat. Commun.">
        <title>Thousands of microbial genomes shed light on interconnected biogeochemical processes in an aquifer system.</title>
        <authorList>
            <person name="Anantharaman K."/>
            <person name="Brown C.T."/>
            <person name="Hug L.A."/>
            <person name="Sharon I."/>
            <person name="Castelle C.J."/>
            <person name="Probst A.J."/>
            <person name="Thomas B.C."/>
            <person name="Singh A."/>
            <person name="Wilkins M.J."/>
            <person name="Karaoz U."/>
            <person name="Brodie E.L."/>
            <person name="Williams K.H."/>
            <person name="Hubbard S.S."/>
            <person name="Banfield J.F."/>
        </authorList>
    </citation>
    <scope>NUCLEOTIDE SEQUENCE [LARGE SCALE GENOMIC DNA]</scope>
</reference>
<dbReference type="PANTHER" id="PTHR43715">
    <property type="entry name" value="GDP-MANNOSE 4,6-DEHYDRATASE"/>
    <property type="match status" value="1"/>
</dbReference>
<dbReference type="Gene3D" id="3.90.25.10">
    <property type="entry name" value="UDP-galactose 4-epimerase, domain 1"/>
    <property type="match status" value="1"/>
</dbReference>
<feature type="domain" description="NAD(P)-binding" evidence="7">
    <location>
        <begin position="8"/>
        <end position="326"/>
    </location>
</feature>
<dbReference type="STRING" id="1797593.A3A65_04580"/>
<keyword evidence="5" id="KW-0456">Lyase</keyword>
<dbReference type="InterPro" id="IPR006368">
    <property type="entry name" value="GDP_Man_deHydtase"/>
</dbReference>
<dbReference type="GO" id="GO:0042351">
    <property type="term" value="P:'de novo' GDP-L-fucose biosynthetic process"/>
    <property type="evidence" value="ECO:0007669"/>
    <property type="project" value="TreeGrafter"/>
</dbReference>
<dbReference type="EMBL" id="MHCL01000003">
    <property type="protein sequence ID" value="OGY22402.1"/>
    <property type="molecule type" value="Genomic_DNA"/>
</dbReference>
<dbReference type="SUPFAM" id="SSF51735">
    <property type="entry name" value="NAD(P)-binding Rossmann-fold domains"/>
    <property type="match status" value="1"/>
</dbReference>
<comment type="function">
    <text evidence="6">Catalyzes the conversion of GDP-D-mannose to GDP-4-dehydro-6-deoxy-D-mannose.</text>
</comment>
<dbReference type="InterPro" id="IPR036291">
    <property type="entry name" value="NAD(P)-bd_dom_sf"/>
</dbReference>
<protein>
    <recommendedName>
        <fullName evidence="4">GDP-mannose 4,6-dehydratase</fullName>
        <ecNumber evidence="4">4.2.1.47</ecNumber>
    </recommendedName>
</protein>
<evidence type="ECO:0000313" key="8">
    <source>
        <dbReference type="EMBL" id="OGY22402.1"/>
    </source>
</evidence>
<comment type="catalytic activity">
    <reaction evidence="1">
        <text>GDP-alpha-D-mannose = GDP-4-dehydro-alpha-D-rhamnose + H2O</text>
        <dbReference type="Rhea" id="RHEA:23820"/>
        <dbReference type="ChEBI" id="CHEBI:15377"/>
        <dbReference type="ChEBI" id="CHEBI:57527"/>
        <dbReference type="ChEBI" id="CHEBI:57964"/>
        <dbReference type="EC" id="4.2.1.47"/>
    </reaction>
</comment>
<dbReference type="Proteomes" id="UP000176723">
    <property type="component" value="Unassembled WGS sequence"/>
</dbReference>
<dbReference type="PANTHER" id="PTHR43715:SF1">
    <property type="entry name" value="GDP-MANNOSE 4,6 DEHYDRATASE"/>
    <property type="match status" value="1"/>
</dbReference>
<evidence type="ECO:0000256" key="6">
    <source>
        <dbReference type="ARBA" id="ARBA00059383"/>
    </source>
</evidence>
<gene>
    <name evidence="8" type="ORF">A3A65_04580</name>
</gene>